<gene>
    <name evidence="1" type="ORF">PYCCODRAFT_833533</name>
</gene>
<dbReference type="EMBL" id="KZ084127">
    <property type="protein sequence ID" value="OSC99526.1"/>
    <property type="molecule type" value="Genomic_DNA"/>
</dbReference>
<protein>
    <submittedName>
        <fullName evidence="1">Uncharacterized protein</fullName>
    </submittedName>
</protein>
<reference evidence="1 2" key="1">
    <citation type="journal article" date="2015" name="Biotechnol. Biofuels">
        <title>Enhanced degradation of softwood versus hardwood by the white-rot fungus Pycnoporus coccineus.</title>
        <authorList>
            <person name="Couturier M."/>
            <person name="Navarro D."/>
            <person name="Chevret D."/>
            <person name="Henrissat B."/>
            <person name="Piumi F."/>
            <person name="Ruiz-Duenas F.J."/>
            <person name="Martinez A.T."/>
            <person name="Grigoriev I.V."/>
            <person name="Riley R."/>
            <person name="Lipzen A."/>
            <person name="Berrin J.G."/>
            <person name="Master E.R."/>
            <person name="Rosso M.N."/>
        </authorList>
    </citation>
    <scope>NUCLEOTIDE SEQUENCE [LARGE SCALE GENOMIC DNA]</scope>
    <source>
        <strain evidence="1 2">BRFM310</strain>
    </source>
</reference>
<sequence>MLARMCRSTPFFSSPPLPARRSVLCMCLARRSSVGRTRSATNKPRCYFDQGTAVSCDPQYQNFVEESRVGGALQPLVDRRCAGRLPRGATGSTCLLPEEAPRSSRPADRAASIKNACHGGQLRCARVVCGGWTYTRAHSRAT</sequence>
<accession>A0A1Y2IEJ3</accession>
<organism evidence="1 2">
    <name type="scientific">Trametes coccinea (strain BRFM310)</name>
    <name type="common">Pycnoporus coccineus</name>
    <dbReference type="NCBI Taxonomy" id="1353009"/>
    <lineage>
        <taxon>Eukaryota</taxon>
        <taxon>Fungi</taxon>
        <taxon>Dikarya</taxon>
        <taxon>Basidiomycota</taxon>
        <taxon>Agaricomycotina</taxon>
        <taxon>Agaricomycetes</taxon>
        <taxon>Polyporales</taxon>
        <taxon>Polyporaceae</taxon>
        <taxon>Trametes</taxon>
    </lineage>
</organism>
<name>A0A1Y2IEJ3_TRAC3</name>
<dbReference type="Proteomes" id="UP000193067">
    <property type="component" value="Unassembled WGS sequence"/>
</dbReference>
<proteinExistence type="predicted"/>
<evidence type="ECO:0000313" key="2">
    <source>
        <dbReference type="Proteomes" id="UP000193067"/>
    </source>
</evidence>
<dbReference type="AlphaFoldDB" id="A0A1Y2IEJ3"/>
<evidence type="ECO:0000313" key="1">
    <source>
        <dbReference type="EMBL" id="OSC99526.1"/>
    </source>
</evidence>
<dbReference type="OrthoDB" id="10443872at2759"/>
<keyword evidence="2" id="KW-1185">Reference proteome</keyword>